<dbReference type="PANTHER" id="PTHR24220:SF452">
    <property type="entry name" value="ABC TRANSPORTER ATP-BINDING PROTEIN"/>
    <property type="match status" value="1"/>
</dbReference>
<dbReference type="SUPFAM" id="SSF52540">
    <property type="entry name" value="P-loop containing nucleoside triphosphate hydrolases"/>
    <property type="match status" value="1"/>
</dbReference>
<evidence type="ECO:0000256" key="3">
    <source>
        <dbReference type="ARBA" id="ARBA00022840"/>
    </source>
</evidence>
<gene>
    <name evidence="6" type="ORF">Pla163_04890</name>
</gene>
<evidence type="ECO:0000256" key="2">
    <source>
        <dbReference type="ARBA" id="ARBA00022741"/>
    </source>
</evidence>
<dbReference type="GO" id="GO:0016887">
    <property type="term" value="F:ATP hydrolysis activity"/>
    <property type="evidence" value="ECO:0007669"/>
    <property type="project" value="InterPro"/>
</dbReference>
<dbReference type="InterPro" id="IPR017911">
    <property type="entry name" value="MacB-like_ATP-bd"/>
</dbReference>
<reference evidence="6 7" key="1">
    <citation type="submission" date="2019-02" db="EMBL/GenBank/DDBJ databases">
        <title>Deep-cultivation of Planctomycetes and their phenomic and genomic characterization uncovers novel biology.</title>
        <authorList>
            <person name="Wiegand S."/>
            <person name="Jogler M."/>
            <person name="Boedeker C."/>
            <person name="Pinto D."/>
            <person name="Vollmers J."/>
            <person name="Rivas-Marin E."/>
            <person name="Kohn T."/>
            <person name="Peeters S.H."/>
            <person name="Heuer A."/>
            <person name="Rast P."/>
            <person name="Oberbeckmann S."/>
            <person name="Bunk B."/>
            <person name="Jeske O."/>
            <person name="Meyerdierks A."/>
            <person name="Storesund J.E."/>
            <person name="Kallscheuer N."/>
            <person name="Luecker S."/>
            <person name="Lage O.M."/>
            <person name="Pohl T."/>
            <person name="Merkel B.J."/>
            <person name="Hornburger P."/>
            <person name="Mueller R.-W."/>
            <person name="Bruemmer F."/>
            <person name="Labrenz M."/>
            <person name="Spormann A.M."/>
            <person name="Op den Camp H."/>
            <person name="Overmann J."/>
            <person name="Amann R."/>
            <person name="Jetten M.S.M."/>
            <person name="Mascher T."/>
            <person name="Medema M.H."/>
            <person name="Devos D.P."/>
            <person name="Kaster A.-K."/>
            <person name="Ovreas L."/>
            <person name="Rohde M."/>
            <person name="Galperin M.Y."/>
            <person name="Jogler C."/>
        </authorList>
    </citation>
    <scope>NUCLEOTIDE SEQUENCE [LARGE SCALE GENOMIC DNA]</scope>
    <source>
        <strain evidence="6 7">Pla163</strain>
    </source>
</reference>
<dbReference type="EMBL" id="CP036290">
    <property type="protein sequence ID" value="QDU83390.1"/>
    <property type="molecule type" value="Genomic_DNA"/>
</dbReference>
<accession>A0A518CW06</accession>
<evidence type="ECO:0000313" key="6">
    <source>
        <dbReference type="EMBL" id="QDU83390.1"/>
    </source>
</evidence>
<dbReference type="CDD" id="cd03255">
    <property type="entry name" value="ABC_MJ0796_LolCDE_FtsE"/>
    <property type="match status" value="1"/>
</dbReference>
<keyword evidence="2" id="KW-0547">Nucleotide-binding</keyword>
<proteinExistence type="inferred from homology"/>
<keyword evidence="3 6" id="KW-0067">ATP-binding</keyword>
<dbReference type="Proteomes" id="UP000319342">
    <property type="component" value="Chromosome"/>
</dbReference>
<dbReference type="OrthoDB" id="2151853at2"/>
<dbReference type="InterPro" id="IPR003593">
    <property type="entry name" value="AAA+_ATPase"/>
</dbReference>
<keyword evidence="1" id="KW-0813">Transport</keyword>
<evidence type="ECO:0000259" key="5">
    <source>
        <dbReference type="PROSITE" id="PS50893"/>
    </source>
</evidence>
<evidence type="ECO:0000256" key="1">
    <source>
        <dbReference type="ARBA" id="ARBA00022448"/>
    </source>
</evidence>
<dbReference type="RefSeq" id="WP_145182990.1">
    <property type="nucleotide sequence ID" value="NZ_CP036290.1"/>
</dbReference>
<evidence type="ECO:0000256" key="4">
    <source>
        <dbReference type="ARBA" id="ARBA00038388"/>
    </source>
</evidence>
<dbReference type="InterPro" id="IPR015854">
    <property type="entry name" value="ABC_transpr_LolD-like"/>
</dbReference>
<name>A0A518CW06_9BACT</name>
<dbReference type="AlphaFoldDB" id="A0A518CW06"/>
<organism evidence="6 7">
    <name type="scientific">Rohdeia mirabilis</name>
    <dbReference type="NCBI Taxonomy" id="2528008"/>
    <lineage>
        <taxon>Bacteria</taxon>
        <taxon>Pseudomonadati</taxon>
        <taxon>Planctomycetota</taxon>
        <taxon>Planctomycetia</taxon>
        <taxon>Planctomycetia incertae sedis</taxon>
        <taxon>Rohdeia</taxon>
    </lineage>
</organism>
<dbReference type="GO" id="GO:0005886">
    <property type="term" value="C:plasma membrane"/>
    <property type="evidence" value="ECO:0007669"/>
    <property type="project" value="TreeGrafter"/>
</dbReference>
<dbReference type="Gene3D" id="3.40.50.300">
    <property type="entry name" value="P-loop containing nucleotide triphosphate hydrolases"/>
    <property type="match status" value="1"/>
</dbReference>
<evidence type="ECO:0000313" key="7">
    <source>
        <dbReference type="Proteomes" id="UP000319342"/>
    </source>
</evidence>
<feature type="domain" description="ABC transporter" evidence="5">
    <location>
        <begin position="7"/>
        <end position="242"/>
    </location>
</feature>
<dbReference type="GO" id="GO:0005524">
    <property type="term" value="F:ATP binding"/>
    <property type="evidence" value="ECO:0007669"/>
    <property type="project" value="UniProtKB-KW"/>
</dbReference>
<dbReference type="PANTHER" id="PTHR24220">
    <property type="entry name" value="IMPORT ATP-BINDING PROTEIN"/>
    <property type="match status" value="1"/>
</dbReference>
<keyword evidence="7" id="KW-1185">Reference proteome</keyword>
<dbReference type="SMART" id="SM00382">
    <property type="entry name" value="AAA"/>
    <property type="match status" value="1"/>
</dbReference>
<comment type="similarity">
    <text evidence="4">Belongs to the ABC transporter superfamily. Macrolide exporter (TC 3.A.1.122) family.</text>
</comment>
<dbReference type="GO" id="GO:0022857">
    <property type="term" value="F:transmembrane transporter activity"/>
    <property type="evidence" value="ECO:0007669"/>
    <property type="project" value="TreeGrafter"/>
</dbReference>
<dbReference type="GO" id="GO:0098796">
    <property type="term" value="C:membrane protein complex"/>
    <property type="evidence" value="ECO:0007669"/>
    <property type="project" value="UniProtKB-ARBA"/>
</dbReference>
<dbReference type="PROSITE" id="PS50893">
    <property type="entry name" value="ABC_TRANSPORTER_2"/>
    <property type="match status" value="1"/>
</dbReference>
<protein>
    <submittedName>
        <fullName evidence="6">Putative ABC transporter ATP-binding protein</fullName>
    </submittedName>
</protein>
<dbReference type="InterPro" id="IPR027417">
    <property type="entry name" value="P-loop_NTPase"/>
</dbReference>
<sequence>MSDQSMIQARKLTKVYKRGGETLRVLDELDLDIDAGGFFALMGPSGSGKTTLLNLIGGLDDATSGQLIVDGTDVAELTGSELAQWRSDNVGFVFQGFNLIPVLTALENVMLPLGLTPLSKSEQRKQAEYALELVSMSDRMKHRPRQLSGGQEQRVAIARAIATDPKLILADEPTGDLDRDSANAVLELMTKLNQELGKTILMVTHDPLAAEFATNQIHLDKGRLAEVRERGAKSGAAAAGQLGGE</sequence>
<dbReference type="InterPro" id="IPR003439">
    <property type="entry name" value="ABC_transporter-like_ATP-bd"/>
</dbReference>
<dbReference type="FunFam" id="3.40.50.300:FF:000032">
    <property type="entry name" value="Export ABC transporter ATP-binding protein"/>
    <property type="match status" value="1"/>
</dbReference>
<dbReference type="Pfam" id="PF00005">
    <property type="entry name" value="ABC_tran"/>
    <property type="match status" value="1"/>
</dbReference>